<dbReference type="EMBL" id="JAULSX010000001">
    <property type="protein sequence ID" value="KAK3498854.1"/>
    <property type="molecule type" value="Genomic_DNA"/>
</dbReference>
<feature type="region of interest" description="Disordered" evidence="1">
    <location>
        <begin position="99"/>
        <end position="120"/>
    </location>
</feature>
<evidence type="ECO:0000313" key="2">
    <source>
        <dbReference type="EMBL" id="KAK3498854.1"/>
    </source>
</evidence>
<protein>
    <submittedName>
        <fullName evidence="2">Uncharacterized protein</fullName>
    </submittedName>
</protein>
<dbReference type="RefSeq" id="XP_062696487.1">
    <property type="nucleotide sequence ID" value="XM_062839359.1"/>
</dbReference>
<evidence type="ECO:0000313" key="3">
    <source>
        <dbReference type="Proteomes" id="UP001285908"/>
    </source>
</evidence>
<organism evidence="2 3">
    <name type="scientific">Neurospora hispaniola</name>
    <dbReference type="NCBI Taxonomy" id="588809"/>
    <lineage>
        <taxon>Eukaryota</taxon>
        <taxon>Fungi</taxon>
        <taxon>Dikarya</taxon>
        <taxon>Ascomycota</taxon>
        <taxon>Pezizomycotina</taxon>
        <taxon>Sordariomycetes</taxon>
        <taxon>Sordariomycetidae</taxon>
        <taxon>Sordariales</taxon>
        <taxon>Sordariaceae</taxon>
        <taxon>Neurospora</taxon>
    </lineage>
</organism>
<comment type="caution">
    <text evidence="2">The sequence shown here is derived from an EMBL/GenBank/DDBJ whole genome shotgun (WGS) entry which is preliminary data.</text>
</comment>
<reference evidence="2 3" key="1">
    <citation type="journal article" date="2023" name="Mol. Phylogenet. Evol.">
        <title>Genome-scale phylogeny and comparative genomics of the fungal order Sordariales.</title>
        <authorList>
            <person name="Hensen N."/>
            <person name="Bonometti L."/>
            <person name="Westerberg I."/>
            <person name="Brannstrom I.O."/>
            <person name="Guillou S."/>
            <person name="Cros-Aarteil S."/>
            <person name="Calhoun S."/>
            <person name="Haridas S."/>
            <person name="Kuo A."/>
            <person name="Mondo S."/>
            <person name="Pangilinan J."/>
            <person name="Riley R."/>
            <person name="LaButti K."/>
            <person name="Andreopoulos B."/>
            <person name="Lipzen A."/>
            <person name="Chen C."/>
            <person name="Yan M."/>
            <person name="Daum C."/>
            <person name="Ng V."/>
            <person name="Clum A."/>
            <person name="Steindorff A."/>
            <person name="Ohm R.A."/>
            <person name="Martin F."/>
            <person name="Silar P."/>
            <person name="Natvig D.O."/>
            <person name="Lalanne C."/>
            <person name="Gautier V."/>
            <person name="Ament-Velasquez S.L."/>
            <person name="Kruys A."/>
            <person name="Hutchinson M.I."/>
            <person name="Powell A.J."/>
            <person name="Barry K."/>
            <person name="Miller A.N."/>
            <person name="Grigoriev I.V."/>
            <person name="Debuchy R."/>
            <person name="Gladieux P."/>
            <person name="Hiltunen Thoren M."/>
            <person name="Johannesson H."/>
        </authorList>
    </citation>
    <scope>NUCLEOTIDE SEQUENCE [LARGE SCALE GENOMIC DNA]</scope>
    <source>
        <strain evidence="2 3">FGSC 10403</strain>
    </source>
</reference>
<dbReference type="GeneID" id="87876981"/>
<name>A0AAJ0IEF4_9PEZI</name>
<dbReference type="Proteomes" id="UP001285908">
    <property type="component" value="Unassembled WGS sequence"/>
</dbReference>
<feature type="compositionally biased region" description="Low complexity" evidence="1">
    <location>
        <begin position="99"/>
        <end position="119"/>
    </location>
</feature>
<evidence type="ECO:0000256" key="1">
    <source>
        <dbReference type="SAM" id="MobiDB-lite"/>
    </source>
</evidence>
<proteinExistence type="predicted"/>
<sequence length="252" mass="27760">MCTYHYLHHHHIPPCPKDLYFVIHYLFCSDATIDFTTGNRQPCNNAIYDDSHLASTAMSNSISTLSTSPTSSQSSASTTSYYSDDGTPFSVDYTSLYSSTASMPPSQQQQQQQHTQPQTMDFNNPCASSTCLTSLECSSGQCRLEQLGGKWTCCRCGGKGNEYPWCKARPGLVRGADPDMLEAEKRLPDVQYRYVGVSNEKDFEDELCGTLSESKTPPVGPLGEKIQPSENPGLECVVAHALKQGLHRCGWC</sequence>
<keyword evidence="3" id="KW-1185">Reference proteome</keyword>
<accession>A0AAJ0IEF4</accession>
<dbReference type="AlphaFoldDB" id="A0AAJ0IEF4"/>
<gene>
    <name evidence="2" type="ORF">B0T23DRAFT_409058</name>
</gene>